<dbReference type="GO" id="GO:0046983">
    <property type="term" value="F:protein dimerization activity"/>
    <property type="evidence" value="ECO:0007669"/>
    <property type="project" value="InterPro"/>
</dbReference>
<reference evidence="3" key="1">
    <citation type="submission" date="2023-01" db="EMBL/GenBank/DDBJ databases">
        <title>Key to firefly adult light organ development and bioluminescence: homeobox transcription factors regulate luciferase expression and transportation to peroxisome.</title>
        <authorList>
            <person name="Fu X."/>
        </authorList>
    </citation>
    <scope>NUCLEOTIDE SEQUENCE [LARGE SCALE GENOMIC DNA]</scope>
</reference>
<dbReference type="InterPro" id="IPR008906">
    <property type="entry name" value="HATC_C_dom"/>
</dbReference>
<gene>
    <name evidence="2" type="ORF">RN001_013419</name>
</gene>
<comment type="caution">
    <text evidence="2">The sequence shown here is derived from an EMBL/GenBank/DDBJ whole genome shotgun (WGS) entry which is preliminary data.</text>
</comment>
<evidence type="ECO:0000313" key="3">
    <source>
        <dbReference type="Proteomes" id="UP001353858"/>
    </source>
</evidence>
<organism evidence="2 3">
    <name type="scientific">Aquatica leii</name>
    <dbReference type="NCBI Taxonomy" id="1421715"/>
    <lineage>
        <taxon>Eukaryota</taxon>
        <taxon>Metazoa</taxon>
        <taxon>Ecdysozoa</taxon>
        <taxon>Arthropoda</taxon>
        <taxon>Hexapoda</taxon>
        <taxon>Insecta</taxon>
        <taxon>Pterygota</taxon>
        <taxon>Neoptera</taxon>
        <taxon>Endopterygota</taxon>
        <taxon>Coleoptera</taxon>
        <taxon>Polyphaga</taxon>
        <taxon>Elateriformia</taxon>
        <taxon>Elateroidea</taxon>
        <taxon>Lampyridae</taxon>
        <taxon>Luciolinae</taxon>
        <taxon>Aquatica</taxon>
    </lineage>
</organism>
<evidence type="ECO:0000259" key="1">
    <source>
        <dbReference type="Pfam" id="PF05699"/>
    </source>
</evidence>
<feature type="domain" description="HAT C-terminal dimerisation" evidence="1">
    <location>
        <begin position="163"/>
        <end position="208"/>
    </location>
</feature>
<dbReference type="InterPro" id="IPR052958">
    <property type="entry name" value="IFN-induced_PKR_regulator"/>
</dbReference>
<dbReference type="PANTHER" id="PTHR46289">
    <property type="entry name" value="52 KDA REPRESSOR OF THE INHIBITOR OF THE PROTEIN KINASE-LIKE PROTEIN-RELATED"/>
    <property type="match status" value="1"/>
</dbReference>
<keyword evidence="3" id="KW-1185">Reference proteome</keyword>
<proteinExistence type="predicted"/>
<dbReference type="Pfam" id="PF05699">
    <property type="entry name" value="Dimer_Tnp_hAT"/>
    <property type="match status" value="1"/>
</dbReference>
<evidence type="ECO:0000313" key="2">
    <source>
        <dbReference type="EMBL" id="KAK4874059.1"/>
    </source>
</evidence>
<name>A0AAN7P028_9COLE</name>
<sequence length="231" mass="26652">MVEKVIKTLEKYRETKFEEIYQEACFIVERLDIVIQANKTVKRLTHRSNIEAPDVKEYYRLNVFLLFIDFVLGQLRSRFSKNYHSSIVDLFKLIPSSIVKTTNLTAVVAAARVYSCDLPHPFSLSGEITLWKELWSGREHLLQTAAEAHQETNKFFPNVKILLATIPVSTCSVKRSSSSLKHIKTYLCTTMTEDRLNSLAAMYIHQDISTGLQPVEVVEEYAQKHPRRLLM</sequence>
<dbReference type="PANTHER" id="PTHR46289:SF14">
    <property type="entry name" value="DUF4371 DOMAIN-CONTAINING PROTEIN"/>
    <property type="match status" value="1"/>
</dbReference>
<accession>A0AAN7P028</accession>
<dbReference type="Proteomes" id="UP001353858">
    <property type="component" value="Unassembled WGS sequence"/>
</dbReference>
<protein>
    <recommendedName>
        <fullName evidence="1">HAT C-terminal dimerisation domain-containing protein</fullName>
    </recommendedName>
</protein>
<dbReference type="AlphaFoldDB" id="A0AAN7P028"/>
<dbReference type="EMBL" id="JARPUR010000006">
    <property type="protein sequence ID" value="KAK4874059.1"/>
    <property type="molecule type" value="Genomic_DNA"/>
</dbReference>